<dbReference type="EMBL" id="JAUOEL010000012">
    <property type="protein sequence ID" value="MDO5977078.1"/>
    <property type="molecule type" value="Genomic_DNA"/>
</dbReference>
<proteinExistence type="predicted"/>
<organism evidence="1 2">
    <name type="scientific">Flavivirga jejuensis</name>
    <dbReference type="NCBI Taxonomy" id="870487"/>
    <lineage>
        <taxon>Bacteria</taxon>
        <taxon>Pseudomonadati</taxon>
        <taxon>Bacteroidota</taxon>
        <taxon>Flavobacteriia</taxon>
        <taxon>Flavobacteriales</taxon>
        <taxon>Flavobacteriaceae</taxon>
        <taxon>Flavivirga</taxon>
    </lineage>
</organism>
<gene>
    <name evidence="1" type="ORF">Q4Q40_23015</name>
</gene>
<protein>
    <submittedName>
        <fullName evidence="1">Helix-turn-helix domain-containing protein</fullName>
    </submittedName>
</protein>
<name>A0ABT8WV86_9FLAO</name>
<dbReference type="InterPro" id="IPR009061">
    <property type="entry name" value="DNA-bd_dom_put_sf"/>
</dbReference>
<accession>A0ABT8WV86</accession>
<evidence type="ECO:0000313" key="1">
    <source>
        <dbReference type="EMBL" id="MDO5977078.1"/>
    </source>
</evidence>
<keyword evidence="2" id="KW-1185">Reference proteome</keyword>
<evidence type="ECO:0000313" key="2">
    <source>
        <dbReference type="Proteomes" id="UP001176806"/>
    </source>
</evidence>
<dbReference type="RefSeq" id="WP_303304412.1">
    <property type="nucleotide sequence ID" value="NZ_BAABDA010000011.1"/>
</dbReference>
<reference evidence="1" key="1">
    <citation type="submission" date="2023-07" db="EMBL/GenBank/DDBJ databases">
        <title>Two novel species in the genus Flavivirga.</title>
        <authorList>
            <person name="Kwon K."/>
        </authorList>
    </citation>
    <scope>NUCLEOTIDE SEQUENCE</scope>
    <source>
        <strain evidence="1">KACC 14158</strain>
    </source>
</reference>
<dbReference type="SUPFAM" id="SSF46955">
    <property type="entry name" value="Putative DNA-binding domain"/>
    <property type="match status" value="1"/>
</dbReference>
<dbReference type="Proteomes" id="UP001176806">
    <property type="component" value="Unassembled WGS sequence"/>
</dbReference>
<sequence length="96" mass="11164">MEKLILTQVTVNELLESLIKNLLPRLEKIILSSKEEGIKEYLTSEEVAELCNIKSLSTLWNWKEKNVLVPTARAGRKPLYKYQDVIDYLENKSIDQ</sequence>
<comment type="caution">
    <text evidence="1">The sequence shown here is derived from an EMBL/GenBank/DDBJ whole genome shotgun (WGS) entry which is preliminary data.</text>
</comment>